<dbReference type="Proteomes" id="UP000598174">
    <property type="component" value="Unassembled WGS sequence"/>
</dbReference>
<name>A0A919MFB7_9ACTN</name>
<dbReference type="GO" id="GO:0003824">
    <property type="term" value="F:catalytic activity"/>
    <property type="evidence" value="ECO:0007669"/>
    <property type="project" value="UniProtKB-ARBA"/>
</dbReference>
<dbReference type="EMBL" id="BOMM01000016">
    <property type="protein sequence ID" value="GIE10410.1"/>
    <property type="molecule type" value="Genomic_DNA"/>
</dbReference>
<keyword evidence="3" id="KW-1185">Reference proteome</keyword>
<dbReference type="InterPro" id="IPR050266">
    <property type="entry name" value="AB_hydrolase_sf"/>
</dbReference>
<dbReference type="InterPro" id="IPR029058">
    <property type="entry name" value="AB_hydrolase_fold"/>
</dbReference>
<sequence>MNVVMVHGLAVSHRYLLPTARPPAARFPVLVPDLPGFGHSRKPPIAYGVHQHAQYLSDWLDARGLRRVCLVGHSFGARVVARLAVLRPELTGALVLAGPTCDPRARGRARLVRRRLADLPFEPAWQATVLARDVADAKPWRVWATVGHSVRKEVERDLRRRPVAPLVLGGALDPVAPVRWRAAVAATTGGVSVTVPQAAHNVLTTAGERCAALIDAHVRAATRG</sequence>
<proteinExistence type="predicted"/>
<evidence type="ECO:0000313" key="3">
    <source>
        <dbReference type="Proteomes" id="UP000598174"/>
    </source>
</evidence>
<dbReference type="Gene3D" id="3.40.50.1820">
    <property type="entry name" value="alpha/beta hydrolase"/>
    <property type="match status" value="1"/>
</dbReference>
<dbReference type="AlphaFoldDB" id="A0A919MFB7"/>
<evidence type="ECO:0000313" key="2">
    <source>
        <dbReference type="EMBL" id="GIE10410.1"/>
    </source>
</evidence>
<dbReference type="SUPFAM" id="SSF53474">
    <property type="entry name" value="alpha/beta-Hydrolases"/>
    <property type="match status" value="1"/>
</dbReference>
<evidence type="ECO:0000259" key="1">
    <source>
        <dbReference type="Pfam" id="PF12697"/>
    </source>
</evidence>
<reference evidence="2" key="1">
    <citation type="submission" date="2021-01" db="EMBL/GenBank/DDBJ databases">
        <title>Whole genome shotgun sequence of Actinoplanes ferrugineus NBRC 15555.</title>
        <authorList>
            <person name="Komaki H."/>
            <person name="Tamura T."/>
        </authorList>
    </citation>
    <scope>NUCLEOTIDE SEQUENCE</scope>
    <source>
        <strain evidence="2">NBRC 15555</strain>
    </source>
</reference>
<dbReference type="RefSeq" id="WP_203816969.1">
    <property type="nucleotide sequence ID" value="NZ_BAAABP010000071.1"/>
</dbReference>
<organism evidence="2 3">
    <name type="scientific">Paractinoplanes ferrugineus</name>
    <dbReference type="NCBI Taxonomy" id="113564"/>
    <lineage>
        <taxon>Bacteria</taxon>
        <taxon>Bacillati</taxon>
        <taxon>Actinomycetota</taxon>
        <taxon>Actinomycetes</taxon>
        <taxon>Micromonosporales</taxon>
        <taxon>Micromonosporaceae</taxon>
        <taxon>Paractinoplanes</taxon>
    </lineage>
</organism>
<dbReference type="PANTHER" id="PTHR43798">
    <property type="entry name" value="MONOACYLGLYCEROL LIPASE"/>
    <property type="match status" value="1"/>
</dbReference>
<dbReference type="Pfam" id="PF12697">
    <property type="entry name" value="Abhydrolase_6"/>
    <property type="match status" value="1"/>
</dbReference>
<comment type="caution">
    <text evidence="2">The sequence shown here is derived from an EMBL/GenBank/DDBJ whole genome shotgun (WGS) entry which is preliminary data.</text>
</comment>
<dbReference type="PANTHER" id="PTHR43798:SF33">
    <property type="entry name" value="HYDROLASE, PUTATIVE (AFU_ORTHOLOGUE AFUA_2G14860)-RELATED"/>
    <property type="match status" value="1"/>
</dbReference>
<dbReference type="InterPro" id="IPR000073">
    <property type="entry name" value="AB_hydrolase_1"/>
</dbReference>
<protein>
    <recommendedName>
        <fullName evidence="1">AB hydrolase-1 domain-containing protein</fullName>
    </recommendedName>
</protein>
<feature type="domain" description="AB hydrolase-1" evidence="1">
    <location>
        <begin position="3"/>
        <end position="212"/>
    </location>
</feature>
<accession>A0A919MFB7</accession>
<dbReference type="PRINTS" id="PR00111">
    <property type="entry name" value="ABHYDROLASE"/>
</dbReference>
<dbReference type="GO" id="GO:0016020">
    <property type="term" value="C:membrane"/>
    <property type="evidence" value="ECO:0007669"/>
    <property type="project" value="TreeGrafter"/>
</dbReference>
<gene>
    <name evidence="2" type="ORF">Afe05nite_22500</name>
</gene>